<keyword evidence="1" id="KW-0812">Transmembrane</keyword>
<keyword evidence="1" id="KW-0472">Membrane</keyword>
<dbReference type="Proteomes" id="UP001383192">
    <property type="component" value="Unassembled WGS sequence"/>
</dbReference>
<keyword evidence="3" id="KW-1185">Reference proteome</keyword>
<dbReference type="AlphaFoldDB" id="A0AAW0BCP6"/>
<protein>
    <recommendedName>
        <fullName evidence="4">F-box domain-containing protein</fullName>
    </recommendedName>
</protein>
<organism evidence="2 3">
    <name type="scientific">Paramarasmius palmivorus</name>
    <dbReference type="NCBI Taxonomy" id="297713"/>
    <lineage>
        <taxon>Eukaryota</taxon>
        <taxon>Fungi</taxon>
        <taxon>Dikarya</taxon>
        <taxon>Basidiomycota</taxon>
        <taxon>Agaricomycotina</taxon>
        <taxon>Agaricomycetes</taxon>
        <taxon>Agaricomycetidae</taxon>
        <taxon>Agaricales</taxon>
        <taxon>Marasmiineae</taxon>
        <taxon>Marasmiaceae</taxon>
        <taxon>Paramarasmius</taxon>
    </lineage>
</organism>
<comment type="caution">
    <text evidence="2">The sequence shown here is derived from an EMBL/GenBank/DDBJ whole genome shotgun (WGS) entry which is preliminary data.</text>
</comment>
<sequence length="593" mass="67242">MGRAHSPLHYSPMVGFVWRPHTTGHQVKRAVSQGELDTSWFELLPQMPSAVIFFVCYLAAIVLLSRRVRRICRLTFLDDVIALLHWQQDTAQIHLNRPSSAHVHSLPPEILSEIFLSAQGDTNVGSPKHVPNQNPLNPDALPWLICRVCQRWRYIAETQLWQALDVHLNNKDIEAMAASPCIRVPHAQDTIGRWLHVALHRLKDENGGLPRPASGPGLQVTVRFGEAATFGTGHAAQLDHIATYLQFAMLSTLFMYSNHCRLLRLEIRFHLLRALGKIPRGQLQRLEALHLLIDEMSPSAIPAAENIELFREAPKLRSLEISGLVRLFWDKLPLPWHQLHECSIKEAGGFIHQNESLLALKIGIAMSRCRIKAGFLDIRNSIRDLRIVNESLVRLEYLNVYPTVRNEGHLFQHLELPNLKEVCLDVGAQKGSYAATHEMIRRSCAKLHSLDLRCPLAEEVAELGMLLFHTAATLKTLTLHLSFRNRSDGDTSVQSLRLLTMALVRPETRCEKLALILTMPDRTPPNLEEKKKLELVALYDTYVQGFADIVTASEKLKCSQWSMTVYIRRKDILLTTALQNAVKKTHSCNVLFR</sequence>
<gene>
    <name evidence="2" type="ORF">VNI00_016607</name>
</gene>
<feature type="transmembrane region" description="Helical" evidence="1">
    <location>
        <begin position="46"/>
        <end position="64"/>
    </location>
</feature>
<evidence type="ECO:0000313" key="2">
    <source>
        <dbReference type="EMBL" id="KAK7023645.1"/>
    </source>
</evidence>
<proteinExistence type="predicted"/>
<reference evidence="2 3" key="1">
    <citation type="submission" date="2024-01" db="EMBL/GenBank/DDBJ databases">
        <title>A draft genome for a cacao thread blight-causing isolate of Paramarasmius palmivorus.</title>
        <authorList>
            <person name="Baruah I.K."/>
            <person name="Bukari Y."/>
            <person name="Amoako-Attah I."/>
            <person name="Meinhardt L.W."/>
            <person name="Bailey B.A."/>
            <person name="Cohen S.P."/>
        </authorList>
    </citation>
    <scope>NUCLEOTIDE SEQUENCE [LARGE SCALE GENOMIC DNA]</scope>
    <source>
        <strain evidence="2 3">GH-12</strain>
    </source>
</reference>
<evidence type="ECO:0000313" key="3">
    <source>
        <dbReference type="Proteomes" id="UP001383192"/>
    </source>
</evidence>
<evidence type="ECO:0008006" key="4">
    <source>
        <dbReference type="Google" id="ProtNLM"/>
    </source>
</evidence>
<evidence type="ECO:0000256" key="1">
    <source>
        <dbReference type="SAM" id="Phobius"/>
    </source>
</evidence>
<name>A0AAW0BCP6_9AGAR</name>
<keyword evidence="1" id="KW-1133">Transmembrane helix</keyword>
<dbReference type="EMBL" id="JAYKXP010000133">
    <property type="protein sequence ID" value="KAK7023645.1"/>
    <property type="molecule type" value="Genomic_DNA"/>
</dbReference>
<accession>A0AAW0BCP6</accession>